<dbReference type="PANTHER" id="PTHR43709">
    <property type="entry name" value="ACONITATE ISOMERASE-RELATED"/>
    <property type="match status" value="1"/>
</dbReference>
<dbReference type="InterPro" id="IPR047687">
    <property type="entry name" value="OMA_tautomer-like"/>
</dbReference>
<dbReference type="AlphaFoldDB" id="A0A317CGJ2"/>
<reference evidence="3 4" key="1">
    <citation type="submission" date="2018-05" db="EMBL/GenBank/DDBJ databases">
        <title>Leucothrix arctica sp. nov., isolated from Arctic seawater.</title>
        <authorList>
            <person name="Choi A."/>
            <person name="Baek K."/>
        </authorList>
    </citation>
    <scope>NUCLEOTIDE SEQUENCE [LARGE SCALE GENOMIC DNA]</scope>
    <source>
        <strain evidence="3 4">JCM 18388</strain>
    </source>
</reference>
<dbReference type="Pfam" id="PF04303">
    <property type="entry name" value="PrpF"/>
    <property type="match status" value="1"/>
</dbReference>
<evidence type="ECO:0000256" key="2">
    <source>
        <dbReference type="ARBA" id="ARBA00023235"/>
    </source>
</evidence>
<gene>
    <name evidence="3" type="ORF">DKW60_09865</name>
</gene>
<sequence length="365" mass="38458">MAEQIAIPCIFMRGGTSKGPFFNRNHLPDDLDRLAEVLIAAVGSGHALNIDGIGGGAAVTTKVVMISPSDHEWADVDYFFAQVNVLEQRVDFSPTCGNMLAGVGPAAITMGLVKPKAATTAVKIRSVNTGALVEAIVQTPGAPIPSVQYDGDARIDGVPGTAAPILLKFMGVVGSKTGALFPTDKAQEQIDNIDVTLIDAAVPMMMVRAQDLGLSGHEAAADIDKMTEVTDRMEVMRIEAGERMGLGDVTEKVVPKMALLSAPNAEGTIAARYFMPWSCHPSMAVTGGICIASCVLAPGTIAAGLERLNPENPGHIVIEHPMGQMDVLVDYKIEGGQFELVSAGIVRTARLLMRGDIMIPSSVWV</sequence>
<name>A0A317CGJ2_9GAMM</name>
<dbReference type="PANTHER" id="PTHR43709:SF3">
    <property type="entry name" value="ISOMERASE YBHH-RELATED"/>
    <property type="match status" value="1"/>
</dbReference>
<dbReference type="RefSeq" id="WP_109837490.1">
    <property type="nucleotide sequence ID" value="NZ_QGKM01000023.1"/>
</dbReference>
<organism evidence="3 4">
    <name type="scientific">Leucothrix pacifica</name>
    <dbReference type="NCBI Taxonomy" id="1247513"/>
    <lineage>
        <taxon>Bacteria</taxon>
        <taxon>Pseudomonadati</taxon>
        <taxon>Pseudomonadota</taxon>
        <taxon>Gammaproteobacteria</taxon>
        <taxon>Thiotrichales</taxon>
        <taxon>Thiotrichaceae</taxon>
        <taxon>Leucothrix</taxon>
    </lineage>
</organism>
<dbReference type="Gene3D" id="3.10.310.10">
    <property type="entry name" value="Diaminopimelate Epimerase, Chain A, domain 1"/>
    <property type="match status" value="2"/>
</dbReference>
<dbReference type="GO" id="GO:0016853">
    <property type="term" value="F:isomerase activity"/>
    <property type="evidence" value="ECO:0007669"/>
    <property type="project" value="UniProtKB-KW"/>
</dbReference>
<accession>A0A317CGJ2</accession>
<dbReference type="Proteomes" id="UP000245539">
    <property type="component" value="Unassembled WGS sequence"/>
</dbReference>
<protein>
    <submittedName>
        <fullName evidence="3">4-oxalomesaconate tautomerase</fullName>
    </submittedName>
</protein>
<evidence type="ECO:0000313" key="3">
    <source>
        <dbReference type="EMBL" id="PWQ97675.1"/>
    </source>
</evidence>
<comment type="similarity">
    <text evidence="1">Belongs to the PrpF family.</text>
</comment>
<keyword evidence="2" id="KW-0413">Isomerase</keyword>
<proteinExistence type="inferred from homology"/>
<dbReference type="SUPFAM" id="SSF54506">
    <property type="entry name" value="Diaminopimelate epimerase-like"/>
    <property type="match status" value="2"/>
</dbReference>
<dbReference type="NCBIfam" id="NF033377">
    <property type="entry name" value="OMA_tautomer"/>
    <property type="match status" value="1"/>
</dbReference>
<comment type="caution">
    <text evidence="3">The sequence shown here is derived from an EMBL/GenBank/DDBJ whole genome shotgun (WGS) entry which is preliminary data.</text>
</comment>
<evidence type="ECO:0000313" key="4">
    <source>
        <dbReference type="Proteomes" id="UP000245539"/>
    </source>
</evidence>
<evidence type="ECO:0000256" key="1">
    <source>
        <dbReference type="ARBA" id="ARBA00007673"/>
    </source>
</evidence>
<keyword evidence="4" id="KW-1185">Reference proteome</keyword>
<dbReference type="InterPro" id="IPR007400">
    <property type="entry name" value="PrpF-like"/>
</dbReference>
<dbReference type="EMBL" id="QGKM01000023">
    <property type="protein sequence ID" value="PWQ97675.1"/>
    <property type="molecule type" value="Genomic_DNA"/>
</dbReference>
<dbReference type="OrthoDB" id="9779763at2"/>